<protein>
    <submittedName>
        <fullName evidence="1">Uncharacterized protein</fullName>
    </submittedName>
</protein>
<sequence length="93" mass="10167">FVDHPRYTDVLVKVADTLLDIYGDLMHQSGRLAELLVRLRAKVRLELRVQQDLTMLLGSMDMLLAACRIGHAQTPAATAAAADSDPAPLAKQN</sequence>
<name>A0ACC1KNJ4_9FUNG</name>
<accession>A0ACC1KNJ4</accession>
<evidence type="ECO:0000313" key="1">
    <source>
        <dbReference type="EMBL" id="KAJ2792644.1"/>
    </source>
</evidence>
<gene>
    <name evidence="1" type="ORF">H4R21_006141</name>
</gene>
<proteinExistence type="predicted"/>
<feature type="non-terminal residue" evidence="1">
    <location>
        <position position="1"/>
    </location>
</feature>
<organism evidence="1 2">
    <name type="scientific">Coemansia helicoidea</name>
    <dbReference type="NCBI Taxonomy" id="1286919"/>
    <lineage>
        <taxon>Eukaryota</taxon>
        <taxon>Fungi</taxon>
        <taxon>Fungi incertae sedis</taxon>
        <taxon>Zoopagomycota</taxon>
        <taxon>Kickxellomycotina</taxon>
        <taxon>Kickxellomycetes</taxon>
        <taxon>Kickxellales</taxon>
        <taxon>Kickxellaceae</taxon>
        <taxon>Coemansia</taxon>
    </lineage>
</organism>
<comment type="caution">
    <text evidence="1">The sequence shown here is derived from an EMBL/GenBank/DDBJ whole genome shotgun (WGS) entry which is preliminary data.</text>
</comment>
<keyword evidence="2" id="KW-1185">Reference proteome</keyword>
<dbReference type="EMBL" id="JANBUN010003119">
    <property type="protein sequence ID" value="KAJ2792644.1"/>
    <property type="molecule type" value="Genomic_DNA"/>
</dbReference>
<dbReference type="Proteomes" id="UP001140087">
    <property type="component" value="Unassembled WGS sequence"/>
</dbReference>
<reference evidence="1" key="1">
    <citation type="submission" date="2022-07" db="EMBL/GenBank/DDBJ databases">
        <title>Phylogenomic reconstructions and comparative analyses of Kickxellomycotina fungi.</title>
        <authorList>
            <person name="Reynolds N.K."/>
            <person name="Stajich J.E."/>
            <person name="Barry K."/>
            <person name="Grigoriev I.V."/>
            <person name="Crous P."/>
            <person name="Smith M.E."/>
        </authorList>
    </citation>
    <scope>NUCLEOTIDE SEQUENCE</scope>
    <source>
        <strain evidence="1">BCRC 34780</strain>
    </source>
</reference>
<evidence type="ECO:0000313" key="2">
    <source>
        <dbReference type="Proteomes" id="UP001140087"/>
    </source>
</evidence>